<proteinExistence type="predicted"/>
<dbReference type="EMBL" id="JOJP01000001">
    <property type="protein sequence ID" value="KEI73447.1"/>
    <property type="molecule type" value="Genomic_DNA"/>
</dbReference>
<dbReference type="RefSeq" id="WP_020582435.1">
    <property type="nucleotide sequence ID" value="NZ_JOJP01000001.1"/>
</dbReference>
<name>A0A081KH21_9GAMM</name>
<comment type="caution">
    <text evidence="1">The sequence shown here is derived from an EMBL/GenBank/DDBJ whole genome shotgun (WGS) entry which is preliminary data.</text>
</comment>
<dbReference type="STRING" id="305900.GV64_24410"/>
<keyword evidence="2" id="KW-1185">Reference proteome</keyword>
<dbReference type="Pfam" id="PF13698">
    <property type="entry name" value="DUF4156"/>
    <property type="match status" value="1"/>
</dbReference>
<dbReference type="AlphaFoldDB" id="A0A081KH21"/>
<reference evidence="1 2" key="1">
    <citation type="submission" date="2014-06" db="EMBL/GenBank/DDBJ databases">
        <title>Whole Genome Sequences of Three Symbiotic Endozoicomonas Bacteria.</title>
        <authorList>
            <person name="Neave M.J."/>
            <person name="Apprill A."/>
            <person name="Voolstra C.R."/>
        </authorList>
    </citation>
    <scope>NUCLEOTIDE SEQUENCE [LARGE SCALE GENOMIC DNA]</scope>
    <source>
        <strain evidence="1 2">DSM 22380</strain>
    </source>
</reference>
<organism evidence="1 2">
    <name type="scientific">Endozoicomonas elysicola</name>
    <dbReference type="NCBI Taxonomy" id="305900"/>
    <lineage>
        <taxon>Bacteria</taxon>
        <taxon>Pseudomonadati</taxon>
        <taxon>Pseudomonadota</taxon>
        <taxon>Gammaproteobacteria</taxon>
        <taxon>Oceanospirillales</taxon>
        <taxon>Endozoicomonadaceae</taxon>
        <taxon>Endozoicomonas</taxon>
    </lineage>
</organism>
<sequence>MIVKKCLLGLMVSLSLTGCITFPTEESGKVQVVWDETDRIEGCELKGTVYGSEGHFYDYWLHSDRDMVWGTINQMSIKAVDMGADTLYLYRPFGFLSSVTMMANAYDCRVKIASNNGLHIN</sequence>
<evidence type="ECO:0000313" key="1">
    <source>
        <dbReference type="EMBL" id="KEI73447.1"/>
    </source>
</evidence>
<dbReference type="eggNOG" id="ENOG5031B8K">
    <property type="taxonomic scope" value="Bacteria"/>
</dbReference>
<gene>
    <name evidence="1" type="ORF">GV64_24410</name>
</gene>
<dbReference type="Proteomes" id="UP000027997">
    <property type="component" value="Unassembled WGS sequence"/>
</dbReference>
<evidence type="ECO:0000313" key="2">
    <source>
        <dbReference type="Proteomes" id="UP000027997"/>
    </source>
</evidence>
<accession>A0A081KH21</accession>
<dbReference type="PROSITE" id="PS51257">
    <property type="entry name" value="PROKAR_LIPOPROTEIN"/>
    <property type="match status" value="1"/>
</dbReference>
<protein>
    <submittedName>
        <fullName evidence="1">Membrane protein</fullName>
    </submittedName>
</protein>
<dbReference type="InterPro" id="IPR025294">
    <property type="entry name" value="DUF4156"/>
</dbReference>